<protein>
    <submittedName>
        <fullName evidence="1">Uncharacterized protein</fullName>
    </submittedName>
</protein>
<comment type="caution">
    <text evidence="1">The sequence shown here is derived from an EMBL/GenBank/DDBJ whole genome shotgun (WGS) entry which is preliminary data.</text>
</comment>
<accession>A0A1X0NNZ6</accession>
<reference evidence="1 2" key="1">
    <citation type="submission" date="2017-03" db="EMBL/GenBank/DDBJ databases">
        <title>An alternative strategy for trypanosome survival in the mammalian bloodstream revealed through genome and transcriptome analysis of the ubiquitous bovine parasite Trypanosoma (Megatrypanum) theileri.</title>
        <authorList>
            <person name="Kelly S."/>
            <person name="Ivens A."/>
            <person name="Mott A."/>
            <person name="O'Neill E."/>
            <person name="Emms D."/>
            <person name="Macleod O."/>
            <person name="Voorheis P."/>
            <person name="Matthews J."/>
            <person name="Matthews K."/>
            <person name="Carrington M."/>
        </authorList>
    </citation>
    <scope>NUCLEOTIDE SEQUENCE [LARGE SCALE GENOMIC DNA]</scope>
    <source>
        <strain evidence="1">Edinburgh</strain>
    </source>
</reference>
<dbReference type="GeneID" id="39987944"/>
<dbReference type="AlphaFoldDB" id="A0A1X0NNZ6"/>
<dbReference type="VEuPathDB" id="TriTrypDB:TM35_000281330"/>
<dbReference type="OrthoDB" id="276948at2759"/>
<name>A0A1X0NNZ6_9TRYP</name>
<dbReference type="RefSeq" id="XP_028880483.1">
    <property type="nucleotide sequence ID" value="XM_029028164.1"/>
</dbReference>
<organism evidence="1 2">
    <name type="scientific">Trypanosoma theileri</name>
    <dbReference type="NCBI Taxonomy" id="67003"/>
    <lineage>
        <taxon>Eukaryota</taxon>
        <taxon>Discoba</taxon>
        <taxon>Euglenozoa</taxon>
        <taxon>Kinetoplastea</taxon>
        <taxon>Metakinetoplastina</taxon>
        <taxon>Trypanosomatida</taxon>
        <taxon>Trypanosomatidae</taxon>
        <taxon>Trypanosoma</taxon>
    </lineage>
</organism>
<evidence type="ECO:0000313" key="2">
    <source>
        <dbReference type="Proteomes" id="UP000192257"/>
    </source>
</evidence>
<dbReference type="EMBL" id="NBCO01000028">
    <property type="protein sequence ID" value="ORC86417.1"/>
    <property type="molecule type" value="Genomic_DNA"/>
</dbReference>
<dbReference type="CDD" id="cd23653">
    <property type="entry name" value="mS65"/>
    <property type="match status" value="1"/>
</dbReference>
<proteinExistence type="predicted"/>
<sequence length="271" mass="30912">MLRRVNLRLGRRFQYNTKYPSLVSYNKLPWEVLNHETPQFHMHVAPHYEQILTLAASTQVPHLVSTTHMQVPPEHKLRLLPGLLYILNGEIPPVGFTAHRVEDPTALQYYGHLNNSIAHILAVRMFVSDDLRLLCNSVTFRAPLHLPVAPHASLASLVGTAGNTISTRNTPASSNTIFTLYHYTRPNRPPSELQLEKYYIHKPRAFVLSEFSASNKTAWEPRLQAPKRTKRLTPLPPYKPPQSYLMGLAERLGVVPGSCFGRRSLMWGHWF</sequence>
<evidence type="ECO:0000313" key="1">
    <source>
        <dbReference type="EMBL" id="ORC86417.1"/>
    </source>
</evidence>
<gene>
    <name evidence="1" type="ORF">TM35_000281330</name>
</gene>
<dbReference type="STRING" id="67003.A0A1X0NNZ6"/>
<dbReference type="Proteomes" id="UP000192257">
    <property type="component" value="Unassembled WGS sequence"/>
</dbReference>
<keyword evidence="2" id="KW-1185">Reference proteome</keyword>